<gene>
    <name evidence="2" type="ORF">JK361_33370</name>
</gene>
<sequence length="380" mass="41231">MTSYRLPGTVRTRKPEETWEALQPELARLGITRVARLTGLDHVGIPVWTAVRPAARTLVTSQGKGASDLLAQISAVLEAAELWHAERTPRVDARATHRELRLPYPMGALPVKVNHPAVADIPLGWTTGRGLSTLRDVLVPVDLISREAHPARPEVFAVTSNGLACGNTRKEAVFHALLECLERDVLHRDHAAGGRYRSLVNPTSVTDPYCADLIGRFLGAGMWLEVVHVSSPYNVPVFAAYIWSEDYPIVFAGSGCHVLPEIALSRALTEAAQSRLTCIAGTRDDLDSHEGAFAAQPGMPELADLPARAWTDCTGSSMDLEPHVDRLLAQVADTVSGVTGHEPIAVDLEESQAYAAVKVIAPGMEMRITRSIPRTKKRHG</sequence>
<dbReference type="PANTHER" id="PTHR37809">
    <property type="entry name" value="RIBOSOMAL PROTEIN S12 METHYLTHIOTRANSFERASE ACCESSORY FACTOR YCAO"/>
    <property type="match status" value="1"/>
</dbReference>
<dbReference type="EMBL" id="JAERRH010000019">
    <property type="protein sequence ID" value="MBL1109416.1"/>
    <property type="molecule type" value="Genomic_DNA"/>
</dbReference>
<evidence type="ECO:0000259" key="1">
    <source>
        <dbReference type="PROSITE" id="PS51664"/>
    </source>
</evidence>
<accession>A0ABS1PAK5</accession>
<dbReference type="Proteomes" id="UP000621386">
    <property type="component" value="Unassembled WGS sequence"/>
</dbReference>
<dbReference type="Pfam" id="PF02624">
    <property type="entry name" value="YcaO"/>
    <property type="match status" value="1"/>
</dbReference>
<name>A0ABS1PAK5_9ACTN</name>
<comment type="caution">
    <text evidence="2">The sequence shown here is derived from an EMBL/GenBank/DDBJ whole genome shotgun (WGS) entry which is preliminary data.</text>
</comment>
<evidence type="ECO:0000313" key="3">
    <source>
        <dbReference type="Proteomes" id="UP000621386"/>
    </source>
</evidence>
<dbReference type="Gene3D" id="3.30.160.660">
    <property type="match status" value="1"/>
</dbReference>
<feature type="domain" description="YcaO" evidence="1">
    <location>
        <begin position="63"/>
        <end position="380"/>
    </location>
</feature>
<evidence type="ECO:0000313" key="2">
    <source>
        <dbReference type="EMBL" id="MBL1109416.1"/>
    </source>
</evidence>
<dbReference type="RefSeq" id="WP_201825510.1">
    <property type="nucleotide sequence ID" value="NZ_JAERRH010000019.1"/>
</dbReference>
<protein>
    <submittedName>
        <fullName evidence="2">YcaO-like family protein</fullName>
    </submittedName>
</protein>
<keyword evidence="3" id="KW-1185">Reference proteome</keyword>
<dbReference type="InterPro" id="IPR003776">
    <property type="entry name" value="YcaO-like_dom"/>
</dbReference>
<organism evidence="2 3">
    <name type="scientific">Streptomyces musisoli</name>
    <dbReference type="NCBI Taxonomy" id="2802280"/>
    <lineage>
        <taxon>Bacteria</taxon>
        <taxon>Bacillati</taxon>
        <taxon>Actinomycetota</taxon>
        <taxon>Actinomycetes</taxon>
        <taxon>Kitasatosporales</taxon>
        <taxon>Streptomycetaceae</taxon>
        <taxon>Streptomyces</taxon>
    </lineage>
</organism>
<dbReference type="NCBIfam" id="TIGR00702">
    <property type="entry name" value="YcaO-type kinase domain"/>
    <property type="match status" value="1"/>
</dbReference>
<dbReference type="PANTHER" id="PTHR37809:SF1">
    <property type="entry name" value="RIBOSOMAL PROTEIN S12 METHYLTHIOTRANSFERASE ACCESSORY FACTOR YCAO"/>
    <property type="match status" value="1"/>
</dbReference>
<proteinExistence type="predicted"/>
<reference evidence="2 3" key="1">
    <citation type="submission" date="2021-01" db="EMBL/GenBank/DDBJ databases">
        <title>WGS of actinomycetes isolated from Thailand.</title>
        <authorList>
            <person name="Thawai C."/>
        </authorList>
    </citation>
    <scope>NUCLEOTIDE SEQUENCE [LARGE SCALE GENOMIC DNA]</scope>
    <source>
        <strain evidence="2 3">CH5-8</strain>
    </source>
</reference>
<dbReference type="PROSITE" id="PS51664">
    <property type="entry name" value="YCAO"/>
    <property type="match status" value="1"/>
</dbReference>